<name>A0A2P8D6C0_9BACT</name>
<evidence type="ECO:0000256" key="1">
    <source>
        <dbReference type="SAM" id="Phobius"/>
    </source>
</evidence>
<feature type="transmembrane region" description="Helical" evidence="1">
    <location>
        <begin position="14"/>
        <end position="32"/>
    </location>
</feature>
<keyword evidence="1" id="KW-0812">Transmembrane</keyword>
<dbReference type="EMBL" id="PYGD01000003">
    <property type="protein sequence ID" value="PSK92770.1"/>
    <property type="molecule type" value="Genomic_DNA"/>
</dbReference>
<comment type="caution">
    <text evidence="2">The sequence shown here is derived from an EMBL/GenBank/DDBJ whole genome shotgun (WGS) entry which is preliminary data.</text>
</comment>
<evidence type="ECO:0000313" key="3">
    <source>
        <dbReference type="Proteomes" id="UP000240572"/>
    </source>
</evidence>
<keyword evidence="1" id="KW-0472">Membrane</keyword>
<evidence type="ECO:0000313" key="2">
    <source>
        <dbReference type="EMBL" id="PSK92770.1"/>
    </source>
</evidence>
<dbReference type="Proteomes" id="UP000240572">
    <property type="component" value="Unassembled WGS sequence"/>
</dbReference>
<gene>
    <name evidence="2" type="ORF">B0I18_103353</name>
</gene>
<sequence>MQQKLLILKNKQEISLYCTIFRYVCALLIFYLKHNARRNSKIFQ</sequence>
<reference evidence="2 3" key="1">
    <citation type="submission" date="2018-03" db="EMBL/GenBank/DDBJ databases">
        <title>Genomic Encyclopedia of Type Strains, Phase III (KMG-III): the genomes of soil and plant-associated and newly described type strains.</title>
        <authorList>
            <person name="Whitman W."/>
        </authorList>
    </citation>
    <scope>NUCLEOTIDE SEQUENCE [LARGE SCALE GENOMIC DNA]</scope>
    <source>
        <strain evidence="2 3">CGMCC 1.12700</strain>
    </source>
</reference>
<keyword evidence="1" id="KW-1133">Transmembrane helix</keyword>
<protein>
    <submittedName>
        <fullName evidence="2">Uncharacterized protein</fullName>
    </submittedName>
</protein>
<proteinExistence type="predicted"/>
<accession>A0A2P8D6C0</accession>
<dbReference type="AlphaFoldDB" id="A0A2P8D6C0"/>
<keyword evidence="3" id="KW-1185">Reference proteome</keyword>
<organism evidence="2 3">
    <name type="scientific">Taibaiella chishuiensis</name>
    <dbReference type="NCBI Taxonomy" id="1434707"/>
    <lineage>
        <taxon>Bacteria</taxon>
        <taxon>Pseudomonadati</taxon>
        <taxon>Bacteroidota</taxon>
        <taxon>Chitinophagia</taxon>
        <taxon>Chitinophagales</taxon>
        <taxon>Chitinophagaceae</taxon>
        <taxon>Taibaiella</taxon>
    </lineage>
</organism>